<feature type="region of interest" description="Disordered" evidence="1">
    <location>
        <begin position="1"/>
        <end position="29"/>
    </location>
</feature>
<comment type="caution">
    <text evidence="2">The sequence shown here is derived from an EMBL/GenBank/DDBJ whole genome shotgun (WGS) entry which is preliminary data.</text>
</comment>
<proteinExistence type="predicted"/>
<dbReference type="Proteomes" id="UP001150942">
    <property type="component" value="Unassembled WGS sequence"/>
</dbReference>
<dbReference type="EMBL" id="JAPQKQ010000005">
    <property type="protein sequence ID" value="KAJ5196137.1"/>
    <property type="molecule type" value="Genomic_DNA"/>
</dbReference>
<reference evidence="2" key="2">
    <citation type="journal article" date="2023" name="IMA Fungus">
        <title>Comparative genomic study of the Penicillium genus elucidates a diverse pangenome and 15 lateral gene transfer events.</title>
        <authorList>
            <person name="Petersen C."/>
            <person name="Sorensen T."/>
            <person name="Nielsen M.R."/>
            <person name="Sondergaard T.E."/>
            <person name="Sorensen J.L."/>
            <person name="Fitzpatrick D.A."/>
            <person name="Frisvad J.C."/>
            <person name="Nielsen K.L."/>
        </authorList>
    </citation>
    <scope>NUCLEOTIDE SEQUENCE</scope>
    <source>
        <strain evidence="2">IBT 20477</strain>
    </source>
</reference>
<dbReference type="AlphaFoldDB" id="A0A9W9JHP3"/>
<evidence type="ECO:0000256" key="1">
    <source>
        <dbReference type="SAM" id="MobiDB-lite"/>
    </source>
</evidence>
<evidence type="ECO:0000313" key="3">
    <source>
        <dbReference type="Proteomes" id="UP001150942"/>
    </source>
</evidence>
<evidence type="ECO:0000313" key="2">
    <source>
        <dbReference type="EMBL" id="KAJ5196137.1"/>
    </source>
</evidence>
<name>A0A9W9JHP3_9EURO</name>
<organism evidence="2 3">
    <name type="scientific">Penicillium cf. viridicatum</name>
    <dbReference type="NCBI Taxonomy" id="2972119"/>
    <lineage>
        <taxon>Eukaryota</taxon>
        <taxon>Fungi</taxon>
        <taxon>Dikarya</taxon>
        <taxon>Ascomycota</taxon>
        <taxon>Pezizomycotina</taxon>
        <taxon>Eurotiomycetes</taxon>
        <taxon>Eurotiomycetidae</taxon>
        <taxon>Eurotiales</taxon>
        <taxon>Aspergillaceae</taxon>
        <taxon>Penicillium</taxon>
    </lineage>
</organism>
<keyword evidence="3" id="KW-1185">Reference proteome</keyword>
<accession>A0A9W9JHP3</accession>
<reference evidence="2" key="1">
    <citation type="submission" date="2022-11" db="EMBL/GenBank/DDBJ databases">
        <authorList>
            <person name="Petersen C."/>
        </authorList>
    </citation>
    <scope>NUCLEOTIDE SEQUENCE</scope>
    <source>
        <strain evidence="2">IBT 20477</strain>
    </source>
</reference>
<sequence>MSPRIFHVRSRLEKNDDESADENSGTDGGRKYLFKYVKVVGREVQEQPPRLTSRLTLSRPRRRRLGLAKEWRYAECAPTESRQKAPTRPIE</sequence>
<gene>
    <name evidence="2" type="ORF">N7449_006616</name>
</gene>
<protein>
    <submittedName>
        <fullName evidence="2">Uncharacterized protein</fullName>
    </submittedName>
</protein>